<protein>
    <submittedName>
        <fullName evidence="1">Uncharacterized protein</fullName>
    </submittedName>
</protein>
<dbReference type="RefSeq" id="WP_274224056.1">
    <property type="nucleotide sequence ID" value="NZ_JAQZCG020000008.1"/>
</dbReference>
<name>A0ABT5SKB0_9MICO</name>
<evidence type="ECO:0000313" key="2">
    <source>
        <dbReference type="Proteomes" id="UP001218170"/>
    </source>
</evidence>
<keyword evidence="2" id="KW-1185">Reference proteome</keyword>
<dbReference type="Proteomes" id="UP001218170">
    <property type="component" value="Unassembled WGS sequence"/>
</dbReference>
<organism evidence="1 2">
    <name type="scientific">Microbacterium thalli</name>
    <dbReference type="NCBI Taxonomy" id="3027921"/>
    <lineage>
        <taxon>Bacteria</taxon>
        <taxon>Bacillati</taxon>
        <taxon>Actinomycetota</taxon>
        <taxon>Actinomycetes</taxon>
        <taxon>Micrococcales</taxon>
        <taxon>Microbacteriaceae</taxon>
        <taxon>Microbacterium</taxon>
    </lineage>
</organism>
<comment type="caution">
    <text evidence="1">The sequence shown here is derived from an EMBL/GenBank/DDBJ whole genome shotgun (WGS) entry which is preliminary data.</text>
</comment>
<dbReference type="EMBL" id="JAQZCI010000002">
    <property type="protein sequence ID" value="MDD7962915.1"/>
    <property type="molecule type" value="Genomic_DNA"/>
</dbReference>
<evidence type="ECO:0000313" key="1">
    <source>
        <dbReference type="EMBL" id="MDD7962915.1"/>
    </source>
</evidence>
<sequence>MRTRRAGRPPGDHEGTDCHAIPGQFEREVADVVRQQTRGAPRFDEVGRHEDHGDIAVIRLRDPCPRDAECRADALPIGELDARRERDADDDLRAWPTLEHGVEAGQQGVHISG</sequence>
<gene>
    <name evidence="1" type="ORF">PUW80_11230</name>
</gene>
<accession>A0ABT5SKB0</accession>
<reference evidence="1 2" key="1">
    <citation type="submission" date="2023-02" db="EMBL/GenBank/DDBJ databases">
        <title>Study of novel species of the Microbacterium genus.</title>
        <authorList>
            <person name="Arroyo-Herrera I."/>
            <person name="Roman-Ponce B."/>
            <person name="Vasquez-Murrieta M.S."/>
        </authorList>
    </citation>
    <scope>NUCLEOTIDE SEQUENCE [LARGE SCALE GENOMIC DNA]</scope>
    <source>
        <strain evidence="1 2">NE1TT3</strain>
    </source>
</reference>
<proteinExistence type="predicted"/>